<dbReference type="Proteomes" id="UP000193404">
    <property type="component" value="Chromosome"/>
</dbReference>
<dbReference type="RefSeq" id="WP_148691853.1">
    <property type="nucleotide sequence ID" value="NZ_CP020477.1"/>
</dbReference>
<proteinExistence type="inferred from homology"/>
<dbReference type="Pfam" id="PF19289">
    <property type="entry name" value="PmbA_TldD_3rd"/>
    <property type="match status" value="1"/>
</dbReference>
<dbReference type="AlphaFoldDB" id="A0A1W6K0H0"/>
<reference evidence="3 4" key="1">
    <citation type="submission" date="2017-03" db="EMBL/GenBank/DDBJ databases">
        <title>Sulfur activation and transportation mechanism of thermophilic Archaea Acidianus manzaensis YN-25.</title>
        <authorList>
            <person name="Ma Y."/>
            <person name="Yang Y."/>
            <person name="Xia J."/>
        </authorList>
    </citation>
    <scope>NUCLEOTIDE SEQUENCE [LARGE SCALE GENOMIC DNA]</scope>
    <source>
        <strain evidence="3 4">YN-25</strain>
    </source>
</reference>
<dbReference type="PANTHER" id="PTHR30624:SF0">
    <property type="entry name" value="METALLOPROTEASE SLR0863"/>
    <property type="match status" value="1"/>
</dbReference>
<dbReference type="STRING" id="282676.B6F84_08580"/>
<sequence length="350" mass="40174">MQTYEVKENIINSTSNGVFNEYYEIKTVRYFKNGNWYINKKIDKEDKIEKNYDVCESFIHPSINEWNNAIDILSQIQDANIKVKKVSRKISFEDSISCVEEKIMNYIEYENEKFAFIGNLSDIKSAVGLLNELSSVQKISGIERVWPIDRTYVILDPEATANLFHQLMNFIKGDNPKLKLGERIFSEDISIFDNPRNPYLIGSQVFDDEGVKTRKKQVISDGTVTEYLGTLTSKYGNPGNARGILPHPDYFNLEVKPGDWNFKELLDDTKFGLLVLGSTRSEIIKNSIRRFPKNALLLNSGRIFVREIAITLQDLITIDAISKDMKSAYIDELHGAITPFIRLKAKPIIY</sequence>
<evidence type="ECO:0000256" key="1">
    <source>
        <dbReference type="ARBA" id="ARBA00005836"/>
    </source>
</evidence>
<dbReference type="OrthoDB" id="84520at2157"/>
<dbReference type="InterPro" id="IPR045569">
    <property type="entry name" value="Metalloprtase-TldD/E_C"/>
</dbReference>
<gene>
    <name evidence="3" type="ORF">B6F84_08580</name>
</gene>
<comment type="similarity">
    <text evidence="1">Belongs to the peptidase U62 family.</text>
</comment>
<dbReference type="GO" id="GO:0005829">
    <property type="term" value="C:cytosol"/>
    <property type="evidence" value="ECO:0007669"/>
    <property type="project" value="TreeGrafter"/>
</dbReference>
<accession>A0A1W6K0H0</accession>
<dbReference type="InterPro" id="IPR036059">
    <property type="entry name" value="TldD/PmbA_sf"/>
</dbReference>
<evidence type="ECO:0000259" key="2">
    <source>
        <dbReference type="Pfam" id="PF19289"/>
    </source>
</evidence>
<dbReference type="SUPFAM" id="SSF111283">
    <property type="entry name" value="Putative modulator of DNA gyrase, PmbA/TldD"/>
    <property type="match status" value="1"/>
</dbReference>
<protein>
    <recommendedName>
        <fullName evidence="2">Metalloprotease TldD/E C-terminal domain-containing protein</fullName>
    </recommendedName>
</protein>
<keyword evidence="4" id="KW-1185">Reference proteome</keyword>
<dbReference type="GO" id="GO:0008237">
    <property type="term" value="F:metallopeptidase activity"/>
    <property type="evidence" value="ECO:0007669"/>
    <property type="project" value="InterPro"/>
</dbReference>
<dbReference type="EMBL" id="CP020477">
    <property type="protein sequence ID" value="ARM76071.1"/>
    <property type="molecule type" value="Genomic_DNA"/>
</dbReference>
<organism evidence="3 4">
    <name type="scientific">Acidianus manzaensis</name>
    <dbReference type="NCBI Taxonomy" id="282676"/>
    <lineage>
        <taxon>Archaea</taxon>
        <taxon>Thermoproteota</taxon>
        <taxon>Thermoprotei</taxon>
        <taxon>Sulfolobales</taxon>
        <taxon>Sulfolobaceae</taxon>
        <taxon>Acidianus</taxon>
    </lineage>
</organism>
<dbReference type="GO" id="GO:0006508">
    <property type="term" value="P:proteolysis"/>
    <property type="evidence" value="ECO:0007669"/>
    <property type="project" value="InterPro"/>
</dbReference>
<dbReference type="GeneID" id="41590967"/>
<dbReference type="KEGG" id="aman:B6F84_08580"/>
<feature type="domain" description="Metalloprotease TldD/E C-terminal" evidence="2">
    <location>
        <begin position="151"/>
        <end position="343"/>
    </location>
</feature>
<evidence type="ECO:0000313" key="4">
    <source>
        <dbReference type="Proteomes" id="UP000193404"/>
    </source>
</evidence>
<evidence type="ECO:0000313" key="3">
    <source>
        <dbReference type="EMBL" id="ARM76071.1"/>
    </source>
</evidence>
<dbReference type="InterPro" id="IPR051463">
    <property type="entry name" value="Peptidase_U62_metallo"/>
</dbReference>
<name>A0A1W6K0H0_9CREN</name>
<dbReference type="PANTHER" id="PTHR30624">
    <property type="entry name" value="UNCHARACTERIZED PROTEIN TLDD AND PMBA"/>
    <property type="match status" value="1"/>
</dbReference>